<dbReference type="SUPFAM" id="SSF51735">
    <property type="entry name" value="NAD(P)-binding Rossmann-fold domains"/>
    <property type="match status" value="1"/>
</dbReference>
<evidence type="ECO:0000259" key="1">
    <source>
        <dbReference type="SMART" id="SM00829"/>
    </source>
</evidence>
<gene>
    <name evidence="2" type="ORF">GLAREA_01242</name>
</gene>
<dbReference type="SMART" id="SM00829">
    <property type="entry name" value="PKS_ER"/>
    <property type="match status" value="1"/>
</dbReference>
<dbReference type="GO" id="GO:0016491">
    <property type="term" value="F:oxidoreductase activity"/>
    <property type="evidence" value="ECO:0007669"/>
    <property type="project" value="InterPro"/>
</dbReference>
<dbReference type="InterPro" id="IPR013149">
    <property type="entry name" value="ADH-like_C"/>
</dbReference>
<dbReference type="InterPro" id="IPR013154">
    <property type="entry name" value="ADH-like_N"/>
</dbReference>
<dbReference type="Gene3D" id="3.90.180.10">
    <property type="entry name" value="Medium-chain alcohol dehydrogenases, catalytic domain"/>
    <property type="match status" value="1"/>
</dbReference>
<organism evidence="2 3">
    <name type="scientific">Glarea lozoyensis (strain ATCC 20868 / MF5171)</name>
    <dbReference type="NCBI Taxonomy" id="1116229"/>
    <lineage>
        <taxon>Eukaryota</taxon>
        <taxon>Fungi</taxon>
        <taxon>Dikarya</taxon>
        <taxon>Ascomycota</taxon>
        <taxon>Pezizomycotina</taxon>
        <taxon>Leotiomycetes</taxon>
        <taxon>Helotiales</taxon>
        <taxon>Helotiaceae</taxon>
        <taxon>Glarea</taxon>
    </lineage>
</organism>
<accession>S3CHL6</accession>
<proteinExistence type="predicted"/>
<evidence type="ECO:0000313" key="3">
    <source>
        <dbReference type="Proteomes" id="UP000016922"/>
    </source>
</evidence>
<dbReference type="PANTHER" id="PTHR45033">
    <property type="match status" value="1"/>
</dbReference>
<dbReference type="HOGENOM" id="CLU_026673_3_4_1"/>
<feature type="domain" description="Enoyl reductase (ER)" evidence="1">
    <location>
        <begin position="17"/>
        <end position="357"/>
    </location>
</feature>
<name>S3CHL6_GLAL2</name>
<dbReference type="InterPro" id="IPR011032">
    <property type="entry name" value="GroES-like_sf"/>
</dbReference>
<dbReference type="GeneID" id="19460300"/>
<protein>
    <submittedName>
        <fullName evidence="2">NAD(P)-binding Rossmann-fold containing protein</fullName>
    </submittedName>
</protein>
<dbReference type="EMBL" id="KE145371">
    <property type="protein sequence ID" value="EPE25330.1"/>
    <property type="molecule type" value="Genomic_DNA"/>
</dbReference>
<dbReference type="KEGG" id="glz:GLAREA_01242"/>
<dbReference type="eggNOG" id="KOG1198">
    <property type="taxonomic scope" value="Eukaryota"/>
</dbReference>
<sequence length="360" mass="37706">MTITHEARWVLDSAQKGISSLHYEESTGVIDPPLGAEDVLVEIHAVSLNYRDIAIAKGTSNAITLPIPPGGIIPASDGAGTVLSIGSAVAASAPEFKTGTKVITHMVPYLADAQMPGFADIAAGLGQGINGTLCRRGVFHYSSLVPFAGKLTFEEAATLTCSGLTAWNAVMGFPGREVKKGDWVLVQGTGGVSLAALQIAVSAGANVIATTSSDAKMERLLALGASHALNYKTEPNWGVEAKKLTPDARGVDHVVDVGGTGTLPQSLEAVREQGLITVAGGVAGYGEGGPAAMSALFRLCVFRGVLLGSRDMLRDAVTWFEEKGIKPALDDVVFELEDAVKGFERLERQEHFSKVVVKIR</sequence>
<dbReference type="Proteomes" id="UP000016922">
    <property type="component" value="Unassembled WGS sequence"/>
</dbReference>
<dbReference type="OMA" id="FFRFCTT"/>
<keyword evidence="3" id="KW-1185">Reference proteome</keyword>
<dbReference type="SUPFAM" id="SSF50129">
    <property type="entry name" value="GroES-like"/>
    <property type="match status" value="1"/>
</dbReference>
<evidence type="ECO:0000313" key="2">
    <source>
        <dbReference type="EMBL" id="EPE25330.1"/>
    </source>
</evidence>
<dbReference type="PANTHER" id="PTHR45033:SF2">
    <property type="entry name" value="ZINC-TYPE ALCOHOL DEHYDROGENASE-LIKE PROTEIN C1773.06C"/>
    <property type="match status" value="1"/>
</dbReference>
<dbReference type="RefSeq" id="XP_008086649.1">
    <property type="nucleotide sequence ID" value="XM_008088458.1"/>
</dbReference>
<dbReference type="InterPro" id="IPR036291">
    <property type="entry name" value="NAD(P)-bd_dom_sf"/>
</dbReference>
<dbReference type="Pfam" id="PF08240">
    <property type="entry name" value="ADH_N"/>
    <property type="match status" value="1"/>
</dbReference>
<dbReference type="Pfam" id="PF00107">
    <property type="entry name" value="ADH_zinc_N"/>
    <property type="match status" value="1"/>
</dbReference>
<dbReference type="InterPro" id="IPR052711">
    <property type="entry name" value="Zinc_ADH-like"/>
</dbReference>
<dbReference type="Gene3D" id="3.40.50.720">
    <property type="entry name" value="NAD(P)-binding Rossmann-like Domain"/>
    <property type="match status" value="1"/>
</dbReference>
<reference evidence="2 3" key="1">
    <citation type="journal article" date="2013" name="BMC Genomics">
        <title>Genomics-driven discovery of the pneumocandin biosynthetic gene cluster in the fungus Glarea lozoyensis.</title>
        <authorList>
            <person name="Chen L."/>
            <person name="Yue Q."/>
            <person name="Zhang X."/>
            <person name="Xiang M."/>
            <person name="Wang C."/>
            <person name="Li S."/>
            <person name="Che Y."/>
            <person name="Ortiz-Lopez F.J."/>
            <person name="Bills G.F."/>
            <person name="Liu X."/>
            <person name="An Z."/>
        </authorList>
    </citation>
    <scope>NUCLEOTIDE SEQUENCE [LARGE SCALE GENOMIC DNA]</scope>
    <source>
        <strain evidence="3">ATCC 20868 / MF5171</strain>
    </source>
</reference>
<dbReference type="OrthoDB" id="9930022at2759"/>
<dbReference type="AlphaFoldDB" id="S3CHL6"/>
<dbReference type="InterPro" id="IPR020843">
    <property type="entry name" value="ER"/>
</dbReference>
<dbReference type="CDD" id="cd08276">
    <property type="entry name" value="MDR7"/>
    <property type="match status" value="1"/>
</dbReference>